<comment type="caution">
    <text evidence="1">The sequence shown here is derived from an EMBL/GenBank/DDBJ whole genome shotgun (WGS) entry which is preliminary data.</text>
</comment>
<accession>A0A9P8Q313</accession>
<gene>
    <name evidence="1" type="ORF">WICPIJ_006001</name>
</gene>
<reference evidence="1" key="2">
    <citation type="submission" date="2021-01" db="EMBL/GenBank/DDBJ databases">
        <authorList>
            <person name="Schikora-Tamarit M.A."/>
        </authorList>
    </citation>
    <scope>NUCLEOTIDE SEQUENCE</scope>
    <source>
        <strain evidence="1">CBS2887</strain>
    </source>
</reference>
<evidence type="ECO:0000313" key="2">
    <source>
        <dbReference type="Proteomes" id="UP000774326"/>
    </source>
</evidence>
<proteinExistence type="predicted"/>
<name>A0A9P8Q313_WICPI</name>
<keyword evidence="2" id="KW-1185">Reference proteome</keyword>
<dbReference type="Proteomes" id="UP000774326">
    <property type="component" value="Unassembled WGS sequence"/>
</dbReference>
<evidence type="ECO:0000313" key="1">
    <source>
        <dbReference type="EMBL" id="KAH3683032.1"/>
    </source>
</evidence>
<dbReference type="AlphaFoldDB" id="A0A9P8Q313"/>
<sequence>MKFTEPSVQPLVLFKTLKMWCVPSAMDMERFTLCWMTGQSGMNNWVKYLEDLRNGILVILSYSSEKSRRFKMLRTKKPNWSLRA</sequence>
<organism evidence="1 2">
    <name type="scientific">Wickerhamomyces pijperi</name>
    <name type="common">Yeast</name>
    <name type="synonym">Pichia pijperi</name>
    <dbReference type="NCBI Taxonomy" id="599730"/>
    <lineage>
        <taxon>Eukaryota</taxon>
        <taxon>Fungi</taxon>
        <taxon>Dikarya</taxon>
        <taxon>Ascomycota</taxon>
        <taxon>Saccharomycotina</taxon>
        <taxon>Saccharomycetes</taxon>
        <taxon>Phaffomycetales</taxon>
        <taxon>Wickerhamomycetaceae</taxon>
        <taxon>Wickerhamomyces</taxon>
    </lineage>
</organism>
<reference evidence="1" key="1">
    <citation type="journal article" date="2021" name="Open Biol.">
        <title>Shared evolutionary footprints suggest mitochondrial oxidative damage underlies multiple complex I losses in fungi.</title>
        <authorList>
            <person name="Schikora-Tamarit M.A."/>
            <person name="Marcet-Houben M."/>
            <person name="Nosek J."/>
            <person name="Gabaldon T."/>
        </authorList>
    </citation>
    <scope>NUCLEOTIDE SEQUENCE</scope>
    <source>
        <strain evidence="1">CBS2887</strain>
    </source>
</reference>
<dbReference type="EMBL" id="JAEUBG010003278">
    <property type="protein sequence ID" value="KAH3683032.1"/>
    <property type="molecule type" value="Genomic_DNA"/>
</dbReference>
<protein>
    <submittedName>
        <fullName evidence="1">Uncharacterized protein</fullName>
    </submittedName>
</protein>